<keyword evidence="3" id="KW-0540">Nuclease</keyword>
<evidence type="ECO:0000256" key="6">
    <source>
        <dbReference type="ARBA" id="ARBA00022801"/>
    </source>
</evidence>
<keyword evidence="9" id="KW-1185">Reference proteome</keyword>
<dbReference type="Pfam" id="PF04032">
    <property type="entry name" value="Rpr2"/>
    <property type="match status" value="1"/>
</dbReference>
<dbReference type="PIRSF" id="PIRSF004878">
    <property type="entry name" value="RNase_P_4"/>
    <property type="match status" value="1"/>
</dbReference>
<dbReference type="Gene3D" id="1.20.5.420">
    <property type="entry name" value="Immunoglobulin FC, subunit C"/>
    <property type="match status" value="1"/>
</dbReference>
<proteinExistence type="predicted"/>
<reference evidence="9" key="1">
    <citation type="submission" date="2019-05" db="EMBL/GenBank/DDBJ databases">
        <title>Candidatus Nanohalobium constans, a novel model system to study the DPANN nano-sized archaea: genomic and physiological characterization of a nanoarchaeon co-cultured with its chitinotrophic host.</title>
        <authorList>
            <person name="La Cono V."/>
            <person name="Arcadi E."/>
            <person name="Crisafi F."/>
            <person name="Denaro R."/>
            <person name="La Spada G."/>
            <person name="Messina E."/>
            <person name="Smedile F."/>
            <person name="Toshchakov S.V."/>
            <person name="Shevchenko M.A."/>
            <person name="Golyshin P.N."/>
            <person name="Golyshina O.V."/>
            <person name="Ferrer M."/>
            <person name="Rohde M."/>
            <person name="Mushegian A."/>
            <person name="Sorokin D.Y."/>
            <person name="Giuliano L."/>
            <person name="Yakimov M.M."/>
        </authorList>
    </citation>
    <scope>NUCLEOTIDE SEQUENCE [LARGE SCALE GENOMIC DNA]</scope>
    <source>
        <strain evidence="9">LC1Nh</strain>
    </source>
</reference>
<keyword evidence="2" id="KW-0819">tRNA processing</keyword>
<dbReference type="PANTHER" id="PTHR14742:SF0">
    <property type="entry name" value="RIBONUCLEASE P PROTEIN SUBUNIT P21"/>
    <property type="match status" value="1"/>
</dbReference>
<dbReference type="KEGG" id="ncon:LC1Nh_0246"/>
<dbReference type="InterPro" id="IPR007175">
    <property type="entry name" value="Rpr2/Snm1/Rpp21"/>
</dbReference>
<dbReference type="Proteomes" id="UP000377803">
    <property type="component" value="Chromosome"/>
</dbReference>
<organism evidence="8 9">
    <name type="scientific">Candidatus Nanohalobium constans</name>
    <dbReference type="NCBI Taxonomy" id="2565781"/>
    <lineage>
        <taxon>Archaea</taxon>
        <taxon>Candidatus Nanohalarchaeota</taxon>
        <taxon>Candidatus Nanohalobia</taxon>
        <taxon>Candidatus Nanohalobiales</taxon>
        <taxon>Candidatus Nanohalobiaceae</taxon>
        <taxon>Candidatus Nanohalobium</taxon>
    </lineage>
</organism>
<name>A0A5Q0UG22_9ARCH</name>
<dbReference type="EMBL" id="CP040089">
    <property type="protein sequence ID" value="QGA80150.1"/>
    <property type="molecule type" value="Genomic_DNA"/>
</dbReference>
<dbReference type="AlphaFoldDB" id="A0A5Q0UG22"/>
<sequence length="102" mass="11814">MATTLPSVGSQRIAEERIRILFNQAEEKFDSEPELSDRYMEIAQRIGERTQTSIPGNLKKHFCSSCGSYWRHGDNCEVRINSENQLIEYKCLKCGEKQKHGY</sequence>
<keyword evidence="6 8" id="KW-0378">Hydrolase</keyword>
<keyword evidence="1" id="KW-0963">Cytoplasm</keyword>
<dbReference type="GO" id="GO:0001682">
    <property type="term" value="P:tRNA 5'-leader removal"/>
    <property type="evidence" value="ECO:0007669"/>
    <property type="project" value="InterPro"/>
</dbReference>
<evidence type="ECO:0000256" key="4">
    <source>
        <dbReference type="ARBA" id="ARBA00022723"/>
    </source>
</evidence>
<keyword evidence="5" id="KW-0255">Endonuclease</keyword>
<dbReference type="GO" id="GO:0004526">
    <property type="term" value="F:ribonuclease P activity"/>
    <property type="evidence" value="ECO:0007669"/>
    <property type="project" value="UniProtKB-EC"/>
</dbReference>
<dbReference type="PANTHER" id="PTHR14742">
    <property type="entry name" value="RIBONUCLEASE P SUBUNIT P21"/>
    <property type="match status" value="1"/>
</dbReference>
<evidence type="ECO:0000256" key="7">
    <source>
        <dbReference type="ARBA" id="ARBA00022833"/>
    </source>
</evidence>
<evidence type="ECO:0000256" key="3">
    <source>
        <dbReference type="ARBA" id="ARBA00022722"/>
    </source>
</evidence>
<keyword evidence="7" id="KW-0862">Zinc</keyword>
<evidence type="ECO:0000256" key="2">
    <source>
        <dbReference type="ARBA" id="ARBA00022694"/>
    </source>
</evidence>
<protein>
    <submittedName>
        <fullName evidence="8">Ribonuclease P protein subunit RPR2</fullName>
        <ecNumber evidence="8">3.1.26.5</ecNumber>
    </submittedName>
</protein>
<dbReference type="GO" id="GO:0046872">
    <property type="term" value="F:metal ion binding"/>
    <property type="evidence" value="ECO:0007669"/>
    <property type="project" value="UniProtKB-KW"/>
</dbReference>
<accession>A0A5Q0UG22</accession>
<gene>
    <name evidence="8" type="primary">rpr2</name>
    <name evidence="8" type="ORF">LC1Nh_0246</name>
</gene>
<evidence type="ECO:0000256" key="5">
    <source>
        <dbReference type="ARBA" id="ARBA00022759"/>
    </source>
</evidence>
<keyword evidence="4" id="KW-0479">Metal-binding</keyword>
<evidence type="ECO:0000313" key="9">
    <source>
        <dbReference type="Proteomes" id="UP000377803"/>
    </source>
</evidence>
<dbReference type="GO" id="GO:0030677">
    <property type="term" value="C:ribonuclease P complex"/>
    <property type="evidence" value="ECO:0007669"/>
    <property type="project" value="InterPro"/>
</dbReference>
<evidence type="ECO:0000313" key="8">
    <source>
        <dbReference type="EMBL" id="QGA80150.1"/>
    </source>
</evidence>
<dbReference type="Gene3D" id="6.20.50.20">
    <property type="match status" value="1"/>
</dbReference>
<dbReference type="EC" id="3.1.26.5" evidence="8"/>
<evidence type="ECO:0000256" key="1">
    <source>
        <dbReference type="ARBA" id="ARBA00022490"/>
    </source>
</evidence>
<dbReference type="InterPro" id="IPR016432">
    <property type="entry name" value="RNP4"/>
</dbReference>